<reference evidence="1 2" key="1">
    <citation type="journal article" date="2022" name="Allergy">
        <title>Genome assembly and annotation of Periplaneta americana reveal a comprehensive cockroach allergen profile.</title>
        <authorList>
            <person name="Wang L."/>
            <person name="Xiong Q."/>
            <person name="Saelim N."/>
            <person name="Wang L."/>
            <person name="Nong W."/>
            <person name="Wan A.T."/>
            <person name="Shi M."/>
            <person name="Liu X."/>
            <person name="Cao Q."/>
            <person name="Hui J.H.L."/>
            <person name="Sookrung N."/>
            <person name="Leung T.F."/>
            <person name="Tungtrongchitr A."/>
            <person name="Tsui S.K.W."/>
        </authorList>
    </citation>
    <scope>NUCLEOTIDE SEQUENCE [LARGE SCALE GENOMIC DNA]</scope>
    <source>
        <strain evidence="1">PWHHKU_190912</strain>
    </source>
</reference>
<evidence type="ECO:0000313" key="2">
    <source>
        <dbReference type="Proteomes" id="UP001148838"/>
    </source>
</evidence>
<evidence type="ECO:0000313" key="1">
    <source>
        <dbReference type="EMBL" id="KAJ4432501.1"/>
    </source>
</evidence>
<gene>
    <name evidence="1" type="ORF">ANN_21121</name>
</gene>
<organism evidence="1 2">
    <name type="scientific">Periplaneta americana</name>
    <name type="common">American cockroach</name>
    <name type="synonym">Blatta americana</name>
    <dbReference type="NCBI Taxonomy" id="6978"/>
    <lineage>
        <taxon>Eukaryota</taxon>
        <taxon>Metazoa</taxon>
        <taxon>Ecdysozoa</taxon>
        <taxon>Arthropoda</taxon>
        <taxon>Hexapoda</taxon>
        <taxon>Insecta</taxon>
        <taxon>Pterygota</taxon>
        <taxon>Neoptera</taxon>
        <taxon>Polyneoptera</taxon>
        <taxon>Dictyoptera</taxon>
        <taxon>Blattodea</taxon>
        <taxon>Blattoidea</taxon>
        <taxon>Blattidae</taxon>
        <taxon>Blattinae</taxon>
        <taxon>Periplaneta</taxon>
    </lineage>
</organism>
<sequence>MIITVPIEDETFVLNYLILLYYCCDVPNSSKELALPLWYTASFTKPQKKKPKGIRTSDLIGQAIGPRLPIHLSMYDEHGVVLA</sequence>
<accession>A0ABQ8SFM8</accession>
<name>A0ABQ8SFM8_PERAM</name>
<keyword evidence="2" id="KW-1185">Reference proteome</keyword>
<protein>
    <submittedName>
        <fullName evidence="1">Uncharacterized protein</fullName>
    </submittedName>
</protein>
<dbReference type="EMBL" id="JAJSOF020000029">
    <property type="protein sequence ID" value="KAJ4432501.1"/>
    <property type="molecule type" value="Genomic_DNA"/>
</dbReference>
<proteinExistence type="predicted"/>
<dbReference type="Proteomes" id="UP001148838">
    <property type="component" value="Unassembled WGS sequence"/>
</dbReference>
<comment type="caution">
    <text evidence="1">The sequence shown here is derived from an EMBL/GenBank/DDBJ whole genome shotgun (WGS) entry which is preliminary data.</text>
</comment>